<dbReference type="OMA" id="LRWCSTC"/>
<proteinExistence type="predicted"/>
<reference evidence="2 3" key="1">
    <citation type="submission" date="2009-06" db="EMBL/GenBank/DDBJ databases">
        <title>The Genome Sequence of Loxodonta africana (African elephant).</title>
        <authorList>
            <person name="Di Palma F."/>
            <person name="Heiman D."/>
            <person name="Young S."/>
            <person name="Johnson J."/>
            <person name="Lander E.S."/>
            <person name="Lindblad-Toh K."/>
        </authorList>
    </citation>
    <scope>NUCLEOTIDE SEQUENCE [LARGE SCALE GENOMIC DNA]</scope>
    <source>
        <strain evidence="2 3">Isolate ISIS603380</strain>
    </source>
</reference>
<keyword evidence="3" id="KW-1185">Reference proteome</keyword>
<dbReference type="FunCoup" id="G3T9E3">
    <property type="interactions" value="95"/>
</dbReference>
<accession>G3T9E3</accession>
<organism evidence="2 3">
    <name type="scientific">Loxodonta africana</name>
    <name type="common">African elephant</name>
    <dbReference type="NCBI Taxonomy" id="9785"/>
    <lineage>
        <taxon>Eukaryota</taxon>
        <taxon>Metazoa</taxon>
        <taxon>Chordata</taxon>
        <taxon>Craniata</taxon>
        <taxon>Vertebrata</taxon>
        <taxon>Euteleostomi</taxon>
        <taxon>Mammalia</taxon>
        <taxon>Eutheria</taxon>
        <taxon>Afrotheria</taxon>
        <taxon>Proboscidea</taxon>
        <taxon>Elephantidae</taxon>
        <taxon>Loxodonta</taxon>
    </lineage>
</organism>
<dbReference type="Ensembl" id="ENSLAFT00000012441.2">
    <property type="protein sequence ID" value="ENSLAFP00000010397.2"/>
    <property type="gene ID" value="ENSLAFG00000012441.2"/>
</dbReference>
<gene>
    <name evidence="2" type="primary">C11orf71</name>
</gene>
<reference evidence="2" key="3">
    <citation type="submission" date="2025-09" db="UniProtKB">
        <authorList>
            <consortium name="Ensembl"/>
        </authorList>
    </citation>
    <scope>IDENTIFICATION</scope>
    <source>
        <strain evidence="2">Isolate ISIS603380</strain>
    </source>
</reference>
<evidence type="ECO:0000313" key="2">
    <source>
        <dbReference type="Ensembl" id="ENSLAFP00000010397.2"/>
    </source>
</evidence>
<reference evidence="2" key="2">
    <citation type="submission" date="2025-08" db="UniProtKB">
        <authorList>
            <consortium name="Ensembl"/>
        </authorList>
    </citation>
    <scope>IDENTIFICATION</scope>
    <source>
        <strain evidence="2">Isolate ISIS603380</strain>
    </source>
</reference>
<dbReference type="InterPro" id="IPR031487">
    <property type="entry name" value="DUF4687"/>
</dbReference>
<dbReference type="Proteomes" id="UP000007646">
    <property type="component" value="Unassembled WGS sequence"/>
</dbReference>
<protein>
    <submittedName>
        <fullName evidence="2">Chromosome 11 open reading frame 71</fullName>
    </submittedName>
</protein>
<sequence>MALNCASLSAGDQGCRTAPRAARGDLGPSAVALAMVSGDSVFTARPGAIYAGPGPRQSVRPSVRTENRRLAAGGGGPTRLIKGGASEGRRRGRRARVSPYPAPGVKLDPLRSVLQRHLVALG</sequence>
<dbReference type="HOGENOM" id="CLU_149706_0_0_1"/>
<dbReference type="GeneTree" id="ENSGT00390000007962"/>
<dbReference type="InParanoid" id="G3T9E3"/>
<evidence type="ECO:0000256" key="1">
    <source>
        <dbReference type="SAM" id="MobiDB-lite"/>
    </source>
</evidence>
<dbReference type="eggNOG" id="ENOG502TDVE">
    <property type="taxonomic scope" value="Eukaryota"/>
</dbReference>
<name>G3T9E3_LOXAF</name>
<dbReference type="Pfam" id="PF15747">
    <property type="entry name" value="DUF4687"/>
    <property type="match status" value="1"/>
</dbReference>
<feature type="region of interest" description="Disordered" evidence="1">
    <location>
        <begin position="68"/>
        <end position="103"/>
    </location>
</feature>
<dbReference type="PANTHER" id="PTHR16445:SF0">
    <property type="entry name" value="GENE 5617-RELATED"/>
    <property type="match status" value="1"/>
</dbReference>
<dbReference type="STRING" id="9785.ENSLAFP00000010397"/>
<dbReference type="AlphaFoldDB" id="G3T9E3"/>
<dbReference type="PANTHER" id="PTHR16445">
    <property type="entry name" value="SIMILAR TO HYPOTHETICAL PROTEIN FLJ20010"/>
    <property type="match status" value="1"/>
</dbReference>
<evidence type="ECO:0000313" key="3">
    <source>
        <dbReference type="Proteomes" id="UP000007646"/>
    </source>
</evidence>